<accession>A0AAW0SXQ4</accession>
<proteinExistence type="predicted"/>
<feature type="region of interest" description="Disordered" evidence="1">
    <location>
        <begin position="238"/>
        <end position="316"/>
    </location>
</feature>
<dbReference type="AlphaFoldDB" id="A0AAW0SXQ4"/>
<gene>
    <name evidence="2" type="ORF">O3P69_019548</name>
</gene>
<organism evidence="2 3">
    <name type="scientific">Scylla paramamosain</name>
    <name type="common">Mud crab</name>
    <dbReference type="NCBI Taxonomy" id="85552"/>
    <lineage>
        <taxon>Eukaryota</taxon>
        <taxon>Metazoa</taxon>
        <taxon>Ecdysozoa</taxon>
        <taxon>Arthropoda</taxon>
        <taxon>Crustacea</taxon>
        <taxon>Multicrustacea</taxon>
        <taxon>Malacostraca</taxon>
        <taxon>Eumalacostraca</taxon>
        <taxon>Eucarida</taxon>
        <taxon>Decapoda</taxon>
        <taxon>Pleocyemata</taxon>
        <taxon>Brachyura</taxon>
        <taxon>Eubrachyura</taxon>
        <taxon>Portunoidea</taxon>
        <taxon>Portunidae</taxon>
        <taxon>Portuninae</taxon>
        <taxon>Scylla</taxon>
    </lineage>
</organism>
<evidence type="ECO:0000313" key="2">
    <source>
        <dbReference type="EMBL" id="KAK8379647.1"/>
    </source>
</evidence>
<feature type="compositionally biased region" description="Low complexity" evidence="1">
    <location>
        <begin position="300"/>
        <end position="309"/>
    </location>
</feature>
<keyword evidence="3" id="KW-1185">Reference proteome</keyword>
<dbReference type="EMBL" id="JARAKH010000043">
    <property type="protein sequence ID" value="KAK8379647.1"/>
    <property type="molecule type" value="Genomic_DNA"/>
</dbReference>
<feature type="compositionally biased region" description="Acidic residues" evidence="1">
    <location>
        <begin position="252"/>
        <end position="264"/>
    </location>
</feature>
<evidence type="ECO:0000256" key="1">
    <source>
        <dbReference type="SAM" id="MobiDB-lite"/>
    </source>
</evidence>
<name>A0AAW0SXQ4_SCYPA</name>
<comment type="caution">
    <text evidence="2">The sequence shown here is derived from an EMBL/GenBank/DDBJ whole genome shotgun (WGS) entry which is preliminary data.</text>
</comment>
<feature type="compositionally biased region" description="Polar residues" evidence="1">
    <location>
        <begin position="239"/>
        <end position="248"/>
    </location>
</feature>
<evidence type="ECO:0000313" key="3">
    <source>
        <dbReference type="Proteomes" id="UP001487740"/>
    </source>
</evidence>
<sequence>MAVVGVLCLPHARALPYSSLLDEQPFSPARTSRHISLLGGLAEEVDSAMFDSVVEFFFTNFGEEAGMKGRSYESGTDFKHTPSYEGNHFEGIHTGSGYSNFMTGHKHEGHTKPEKTCIDVYGLSHSSSFCLDVFAALSVAGVALLLQILFFIAVEVFCPDLKRNDDSIDGALNGLNTLLGLLGAGNMSSLFAIDNSNSVTVDAVGGDMMKTGDGEGSVFLNKDNGKFAGCEALVFVGEDQTTTTTASPESSGTEEEKDTEEEDNERFLRKEGREGDDDDDDEKDEEDDSEKDDEDRERTSSTTTTTTTTPKPSRGPLLVLVKKSGGICYVTSATEYMGGHYEQDPTLTEQWRSIEHLFSPSLLLQAKNWFMDEARLFGYKFGGKNSPLCRVLSYFV</sequence>
<dbReference type="Proteomes" id="UP001487740">
    <property type="component" value="Unassembled WGS sequence"/>
</dbReference>
<protein>
    <submittedName>
        <fullName evidence="2">Uncharacterized protein</fullName>
    </submittedName>
</protein>
<feature type="compositionally biased region" description="Acidic residues" evidence="1">
    <location>
        <begin position="274"/>
        <end position="295"/>
    </location>
</feature>
<reference evidence="2 3" key="1">
    <citation type="submission" date="2023-03" db="EMBL/GenBank/DDBJ databases">
        <title>High-quality genome of Scylla paramamosain provides insights in environmental adaptation.</title>
        <authorList>
            <person name="Zhang L."/>
        </authorList>
    </citation>
    <scope>NUCLEOTIDE SEQUENCE [LARGE SCALE GENOMIC DNA]</scope>
    <source>
        <strain evidence="2">LZ_2023a</strain>
        <tissue evidence="2">Muscle</tissue>
    </source>
</reference>